<proteinExistence type="predicted"/>
<gene>
    <name evidence="2" type="ORF">MTR64_20370</name>
</gene>
<comment type="caution">
    <text evidence="2">The sequence shown here is derived from an EMBL/GenBank/DDBJ whole genome shotgun (WGS) entry which is preliminary data.</text>
</comment>
<dbReference type="InterPro" id="IPR041496">
    <property type="entry name" value="YitH/HolE_GNAT"/>
</dbReference>
<dbReference type="InterPro" id="IPR016181">
    <property type="entry name" value="Acyl_CoA_acyltransferase"/>
</dbReference>
<dbReference type="EC" id="2.3.1.-" evidence="2"/>
<name>A0ABT0B7U6_9SPHN</name>
<accession>A0ABT0B7U6</accession>
<dbReference type="PROSITE" id="PS51186">
    <property type="entry name" value="GNAT"/>
    <property type="match status" value="1"/>
</dbReference>
<keyword evidence="3" id="KW-1185">Reference proteome</keyword>
<dbReference type="Gene3D" id="3.40.630.90">
    <property type="match status" value="1"/>
</dbReference>
<feature type="domain" description="N-acetyltransferase" evidence="1">
    <location>
        <begin position="6"/>
        <end position="139"/>
    </location>
</feature>
<evidence type="ECO:0000259" key="1">
    <source>
        <dbReference type="PROSITE" id="PS51186"/>
    </source>
</evidence>
<dbReference type="Pfam" id="PF00583">
    <property type="entry name" value="Acetyltransf_1"/>
    <property type="match status" value="1"/>
</dbReference>
<organism evidence="2 3">
    <name type="scientific">Novosphingobium album</name>
    <name type="common">ex Hu et al. 2023</name>
    <dbReference type="NCBI Taxonomy" id="2930093"/>
    <lineage>
        <taxon>Bacteria</taxon>
        <taxon>Pseudomonadati</taxon>
        <taxon>Pseudomonadota</taxon>
        <taxon>Alphaproteobacteria</taxon>
        <taxon>Sphingomonadales</taxon>
        <taxon>Sphingomonadaceae</taxon>
        <taxon>Novosphingobium</taxon>
    </lineage>
</organism>
<dbReference type="CDD" id="cd04301">
    <property type="entry name" value="NAT_SF"/>
    <property type="match status" value="1"/>
</dbReference>
<evidence type="ECO:0000313" key="2">
    <source>
        <dbReference type="EMBL" id="MCJ2180933.1"/>
    </source>
</evidence>
<dbReference type="Pfam" id="PF18014">
    <property type="entry name" value="Acetyltransf_18"/>
    <property type="match status" value="1"/>
</dbReference>
<reference evidence="2" key="1">
    <citation type="submission" date="2022-03" db="EMBL/GenBank/DDBJ databases">
        <title>Identification of a novel bacterium isolated from mangrove sediments.</title>
        <authorList>
            <person name="Pan X."/>
        </authorList>
    </citation>
    <scope>NUCLEOTIDE SEQUENCE</scope>
    <source>
        <strain evidence="2">B2580</strain>
    </source>
</reference>
<protein>
    <submittedName>
        <fullName evidence="2">GNAT family N-acetyltransferase</fullName>
        <ecNumber evidence="2">2.3.1.-</ecNumber>
    </submittedName>
</protein>
<dbReference type="SUPFAM" id="SSF55729">
    <property type="entry name" value="Acyl-CoA N-acyltransferases (Nat)"/>
    <property type="match status" value="1"/>
</dbReference>
<keyword evidence="2" id="KW-0012">Acyltransferase</keyword>
<evidence type="ECO:0000313" key="3">
    <source>
        <dbReference type="Proteomes" id="UP001162880"/>
    </source>
</evidence>
<dbReference type="InterPro" id="IPR000182">
    <property type="entry name" value="GNAT_dom"/>
</dbReference>
<dbReference type="PANTHER" id="PTHR47237">
    <property type="entry name" value="SLL0310 PROTEIN"/>
    <property type="match status" value="1"/>
</dbReference>
<dbReference type="Gene3D" id="3.40.630.30">
    <property type="match status" value="1"/>
</dbReference>
<dbReference type="Proteomes" id="UP001162880">
    <property type="component" value="Unassembled WGS sequence"/>
</dbReference>
<sequence length="281" mass="30054">MIDSELTLDTLTADDLPQAVALSSALGWPYRLIDWQFAHGLGHGLALRHEGRLIGTALWWDYGATIATVGMIIVDEACRGRKLGSRLVDALIEQTQGRSIILNATLDGVELYRRRGFAGFDTTCQHQGPAQPDMSAPDSANVAAARKADLPSLAEIDRQATGMDRTGLLSRLCETGNIFTLRDGTGQLCGYAVCREFGRGHVIGPVIAPDVSGAQALISVPLRQFSGQFVRVDTAASTGLSPWLAAQGLAQVDTVEAMVRGDRPQTSPNRHVFALCSQSLG</sequence>
<dbReference type="RefSeq" id="WP_243996381.1">
    <property type="nucleotide sequence ID" value="NZ_JALHLE010000047.1"/>
</dbReference>
<dbReference type="PANTHER" id="PTHR47237:SF2">
    <property type="entry name" value="BLL4206 PROTEIN"/>
    <property type="match status" value="1"/>
</dbReference>
<dbReference type="EMBL" id="JALHLE010000047">
    <property type="protein sequence ID" value="MCJ2180933.1"/>
    <property type="molecule type" value="Genomic_DNA"/>
</dbReference>
<dbReference type="InterPro" id="IPR052729">
    <property type="entry name" value="Acyl/Acetyltrans_Enzymes"/>
</dbReference>
<keyword evidence="2" id="KW-0808">Transferase</keyword>
<dbReference type="GO" id="GO:0016746">
    <property type="term" value="F:acyltransferase activity"/>
    <property type="evidence" value="ECO:0007669"/>
    <property type="project" value="UniProtKB-KW"/>
</dbReference>